<dbReference type="EMBL" id="CP002629">
    <property type="protein sequence ID" value="AEB10145.1"/>
    <property type="molecule type" value="Genomic_DNA"/>
</dbReference>
<keyword evidence="10" id="KW-1185">Reference proteome</keyword>
<dbReference type="SUPFAM" id="SSF51206">
    <property type="entry name" value="cAMP-binding domain-like"/>
    <property type="match status" value="1"/>
</dbReference>
<dbReference type="UniPathway" id="UPA00895"/>
<dbReference type="InterPro" id="IPR001763">
    <property type="entry name" value="Rhodanese-like_dom"/>
</dbReference>
<evidence type="ECO:0000313" key="10">
    <source>
        <dbReference type="Proteomes" id="UP000000483"/>
    </source>
</evidence>
<dbReference type="GO" id="GO:0030552">
    <property type="term" value="F:cAMP binding"/>
    <property type="evidence" value="ECO:0007669"/>
    <property type="project" value="TreeGrafter"/>
</dbReference>
<dbReference type="GO" id="GO:0004862">
    <property type="term" value="F:cAMP-dependent protein kinase inhibitor activity"/>
    <property type="evidence" value="ECO:0007669"/>
    <property type="project" value="TreeGrafter"/>
</dbReference>
<dbReference type="InterPro" id="IPR009908">
    <property type="entry name" value="Methylamine_util_MauE"/>
</dbReference>
<feature type="domain" description="Cyclic nucleotide-binding" evidence="7">
    <location>
        <begin position="37"/>
        <end position="138"/>
    </location>
</feature>
<feature type="transmembrane region" description="Helical" evidence="6">
    <location>
        <begin position="415"/>
        <end position="435"/>
    </location>
</feature>
<comment type="subcellular location">
    <subcellularLocation>
        <location evidence="1">Membrane</location>
        <topology evidence="1">Multi-pass membrane protein</topology>
    </subcellularLocation>
</comment>
<dbReference type="AlphaFoldDB" id="F2NFM6"/>
<dbReference type="Pfam" id="PF00027">
    <property type="entry name" value="cNMP_binding"/>
    <property type="match status" value="1"/>
</dbReference>
<dbReference type="SUPFAM" id="SSF52821">
    <property type="entry name" value="Rhodanese/Cell cycle control phosphatase"/>
    <property type="match status" value="1"/>
</dbReference>
<dbReference type="eggNOG" id="COG2897">
    <property type="taxonomic scope" value="Bacteria"/>
</dbReference>
<dbReference type="InterPro" id="IPR036873">
    <property type="entry name" value="Rhodanese-like_dom_sf"/>
</dbReference>
<sequence>MAIEEKQPQGGNESKNSHESSHPGPAELKISAIGTDKSFPKGSIIVRQGDSPDNFYVIRKGSVKVFRLSSEGIRTDLTTLGPGSYFGELAIITRQPRTAFVEAEQDTLVTEISREEFEQLLDDNPPLARQIIRQLTHWLVEGDRRLEKQVVQQVRLREISFFDYVLILGLSLIFALGFNFYNDNQIPLIEGWGVPDSVTTISVKDALERYQKNELTVIDARKDGFFQQEHIKEAVNFQVVFFDLMFPMYRFTLEHKQVTKDSPILIYGGTFSRRFDVDLALALKSRGYDNVMVLDNYGAWRHAFPLEHKAVKPPPPMDLGWAEYLEWIPVSIFVLLLLPPVRRSPYLSAFCRLILGIIFIQFALSKIMRPAVFALNVVDYQMMPALGVNLWALFLPWCELVSGLFLLLGIRTRAAATIIGGMNIMFITGLANAIIQGFPINCGCVGETGEPVNWWKVLKNTGMLVMTIQIFLYDRLFVLDRGGFVWRERRI</sequence>
<evidence type="ECO:0000256" key="3">
    <source>
        <dbReference type="ARBA" id="ARBA00022989"/>
    </source>
</evidence>
<dbReference type="Pfam" id="PF07291">
    <property type="entry name" value="MauE"/>
    <property type="match status" value="1"/>
</dbReference>
<dbReference type="eggNOG" id="COG0664">
    <property type="taxonomic scope" value="Bacteria"/>
</dbReference>
<evidence type="ECO:0000256" key="1">
    <source>
        <dbReference type="ARBA" id="ARBA00004141"/>
    </source>
</evidence>
<feature type="transmembrane region" description="Helical" evidence="6">
    <location>
        <begin position="161"/>
        <end position="181"/>
    </location>
</feature>
<dbReference type="GO" id="GO:0016020">
    <property type="term" value="C:membrane"/>
    <property type="evidence" value="ECO:0007669"/>
    <property type="project" value="UniProtKB-SubCell"/>
</dbReference>
<evidence type="ECO:0000256" key="4">
    <source>
        <dbReference type="ARBA" id="ARBA00023136"/>
    </source>
</evidence>
<dbReference type="OrthoDB" id="9789348at2"/>
<dbReference type="Gene3D" id="2.60.120.10">
    <property type="entry name" value="Jelly Rolls"/>
    <property type="match status" value="1"/>
</dbReference>
<dbReference type="SMART" id="SM00450">
    <property type="entry name" value="RHOD"/>
    <property type="match status" value="1"/>
</dbReference>
<dbReference type="PROSITE" id="PS00889">
    <property type="entry name" value="CNMP_BINDING_2"/>
    <property type="match status" value="1"/>
</dbReference>
<proteinExistence type="predicted"/>
<dbReference type="GO" id="GO:0005952">
    <property type="term" value="C:cAMP-dependent protein kinase complex"/>
    <property type="evidence" value="ECO:0007669"/>
    <property type="project" value="InterPro"/>
</dbReference>
<evidence type="ECO:0000259" key="8">
    <source>
        <dbReference type="PROSITE" id="PS50206"/>
    </source>
</evidence>
<dbReference type="PROSITE" id="PS50206">
    <property type="entry name" value="RHODANESE_3"/>
    <property type="match status" value="1"/>
</dbReference>
<reference evidence="9 10" key="1">
    <citation type="journal article" date="2011" name="Stand. Genomic Sci.">
        <title>Complete genome sequence of the acetate-degrading sulfate reducer Desulfobacca acetoxidans type strain (ASRB2).</title>
        <authorList>
            <person name="Goker M."/>
            <person name="Teshima H."/>
            <person name="Lapidus A."/>
            <person name="Nolan M."/>
            <person name="Lucas S."/>
            <person name="Hammon N."/>
            <person name="Deshpande S."/>
            <person name="Cheng J.F."/>
            <person name="Tapia R."/>
            <person name="Han C."/>
            <person name="Goodwin L."/>
            <person name="Pitluck S."/>
            <person name="Huntemann M."/>
            <person name="Liolios K."/>
            <person name="Ivanova N."/>
            <person name="Pagani I."/>
            <person name="Mavromatis K."/>
            <person name="Ovchinikova G."/>
            <person name="Pati A."/>
            <person name="Chen A."/>
            <person name="Palaniappan K."/>
            <person name="Land M."/>
            <person name="Hauser L."/>
            <person name="Brambilla E.M."/>
            <person name="Rohde M."/>
            <person name="Spring S."/>
            <person name="Detter J.C."/>
            <person name="Woyke T."/>
            <person name="Bristow J."/>
            <person name="Eisen J.A."/>
            <person name="Markowitz V."/>
            <person name="Hugenholtz P."/>
            <person name="Kyrpides N.C."/>
            <person name="Klenk H.P."/>
        </authorList>
    </citation>
    <scope>NUCLEOTIDE SEQUENCE [LARGE SCALE GENOMIC DNA]</scope>
    <source>
        <strain evidence="10">ATCC 700848 / DSM 11109 / ASRB2</strain>
    </source>
</reference>
<feature type="transmembrane region" description="Helical" evidence="6">
    <location>
        <begin position="388"/>
        <end position="408"/>
    </location>
</feature>
<dbReference type="PROSITE" id="PS50042">
    <property type="entry name" value="CNMP_BINDING_3"/>
    <property type="match status" value="1"/>
</dbReference>
<dbReference type="InterPro" id="IPR014710">
    <property type="entry name" value="RmlC-like_jellyroll"/>
</dbReference>
<dbReference type="GO" id="GO:0030416">
    <property type="term" value="P:methylamine metabolic process"/>
    <property type="evidence" value="ECO:0007669"/>
    <property type="project" value="InterPro"/>
</dbReference>
<dbReference type="PANTHER" id="PTHR11635:SF152">
    <property type="entry name" value="CAMP-DEPENDENT PROTEIN KINASE TYPE I REGULATORY SUBUNIT-RELATED"/>
    <property type="match status" value="1"/>
</dbReference>
<dbReference type="PRINTS" id="PR00103">
    <property type="entry name" value="CAMPKINASE"/>
</dbReference>
<protein>
    <submittedName>
        <fullName evidence="9">Putative transcriptional regulator, Crp/Fnr family</fullName>
    </submittedName>
</protein>
<dbReference type="InterPro" id="IPR018488">
    <property type="entry name" value="cNMP-bd_CS"/>
</dbReference>
<evidence type="ECO:0000256" key="2">
    <source>
        <dbReference type="ARBA" id="ARBA00022692"/>
    </source>
</evidence>
<dbReference type="InterPro" id="IPR018490">
    <property type="entry name" value="cNMP-bd_dom_sf"/>
</dbReference>
<reference evidence="10" key="2">
    <citation type="submission" date="2011-03" db="EMBL/GenBank/DDBJ databases">
        <title>The complete genome of Desulfobacca acetoxidans DSM 11109.</title>
        <authorList>
            <consortium name="US DOE Joint Genome Institute (JGI-PGF)"/>
            <person name="Lucas S."/>
            <person name="Copeland A."/>
            <person name="Lapidus A."/>
            <person name="Bruce D."/>
            <person name="Goodwin L."/>
            <person name="Pitluck S."/>
            <person name="Peters L."/>
            <person name="Kyrpides N."/>
            <person name="Mavromatis K."/>
            <person name="Ivanova N."/>
            <person name="Ovchinnikova G."/>
            <person name="Teshima H."/>
            <person name="Detter J.C."/>
            <person name="Han C."/>
            <person name="Land M."/>
            <person name="Hauser L."/>
            <person name="Markowitz V."/>
            <person name="Cheng J.-F."/>
            <person name="Hugenholtz P."/>
            <person name="Woyke T."/>
            <person name="Wu D."/>
            <person name="Spring S."/>
            <person name="Schueler E."/>
            <person name="Brambilla E."/>
            <person name="Klenk H.-P."/>
            <person name="Eisen J.A."/>
        </authorList>
    </citation>
    <scope>NUCLEOTIDE SEQUENCE [LARGE SCALE GENOMIC DNA]</scope>
    <source>
        <strain evidence="10">ATCC 700848 / DSM 11109 / ASRB2</strain>
    </source>
</reference>
<dbReference type="RefSeq" id="WP_013707254.1">
    <property type="nucleotide sequence ID" value="NC_015388.1"/>
</dbReference>
<organism evidence="9 10">
    <name type="scientific">Desulfobacca acetoxidans (strain ATCC 700848 / DSM 11109 / ASRB2)</name>
    <dbReference type="NCBI Taxonomy" id="880072"/>
    <lineage>
        <taxon>Bacteria</taxon>
        <taxon>Pseudomonadati</taxon>
        <taxon>Thermodesulfobacteriota</taxon>
        <taxon>Desulfobaccia</taxon>
        <taxon>Desulfobaccales</taxon>
        <taxon>Desulfobaccaceae</taxon>
        <taxon>Desulfobacca</taxon>
    </lineage>
</organism>
<dbReference type="GO" id="GO:0034236">
    <property type="term" value="F:protein kinase A catalytic subunit binding"/>
    <property type="evidence" value="ECO:0007669"/>
    <property type="project" value="TreeGrafter"/>
</dbReference>
<dbReference type="STRING" id="880072.Desac_2321"/>
<dbReference type="CDD" id="cd00038">
    <property type="entry name" value="CAP_ED"/>
    <property type="match status" value="1"/>
</dbReference>
<evidence type="ECO:0000313" key="9">
    <source>
        <dbReference type="EMBL" id="AEB10145.1"/>
    </source>
</evidence>
<keyword evidence="2 6" id="KW-0812">Transmembrane</keyword>
<dbReference type="Gene3D" id="3.40.250.10">
    <property type="entry name" value="Rhodanese-like domain"/>
    <property type="match status" value="1"/>
</dbReference>
<feature type="domain" description="Rhodanese" evidence="8">
    <location>
        <begin position="211"/>
        <end position="309"/>
    </location>
</feature>
<dbReference type="InterPro" id="IPR050503">
    <property type="entry name" value="cAMP-dep_PK_reg_su-like"/>
</dbReference>
<dbReference type="SMART" id="SM00100">
    <property type="entry name" value="cNMP"/>
    <property type="match status" value="1"/>
</dbReference>
<dbReference type="Proteomes" id="UP000000483">
    <property type="component" value="Chromosome"/>
</dbReference>
<accession>F2NFM6</accession>
<feature type="region of interest" description="Disordered" evidence="5">
    <location>
        <begin position="1"/>
        <end position="28"/>
    </location>
</feature>
<evidence type="ECO:0000259" key="7">
    <source>
        <dbReference type="PROSITE" id="PS50042"/>
    </source>
</evidence>
<gene>
    <name evidence="9" type="ordered locus">Desac_2321</name>
</gene>
<keyword evidence="3 6" id="KW-1133">Transmembrane helix</keyword>
<dbReference type="GO" id="GO:0005829">
    <property type="term" value="C:cytosol"/>
    <property type="evidence" value="ECO:0007669"/>
    <property type="project" value="TreeGrafter"/>
</dbReference>
<dbReference type="eggNOG" id="COG2259">
    <property type="taxonomic scope" value="Bacteria"/>
</dbReference>
<feature type="transmembrane region" description="Helical" evidence="6">
    <location>
        <begin position="350"/>
        <end position="368"/>
    </location>
</feature>
<evidence type="ECO:0000256" key="5">
    <source>
        <dbReference type="SAM" id="MobiDB-lite"/>
    </source>
</evidence>
<name>F2NFM6_DESAR</name>
<evidence type="ECO:0000256" key="6">
    <source>
        <dbReference type="SAM" id="Phobius"/>
    </source>
</evidence>
<dbReference type="InterPro" id="IPR000595">
    <property type="entry name" value="cNMP-bd_dom"/>
</dbReference>
<dbReference type="Pfam" id="PF00581">
    <property type="entry name" value="Rhodanese"/>
    <property type="match status" value="1"/>
</dbReference>
<dbReference type="KEGG" id="dao:Desac_2321"/>
<keyword evidence="4 6" id="KW-0472">Membrane</keyword>
<dbReference type="CDD" id="cd00158">
    <property type="entry name" value="RHOD"/>
    <property type="match status" value="1"/>
</dbReference>
<dbReference type="PANTHER" id="PTHR11635">
    <property type="entry name" value="CAMP-DEPENDENT PROTEIN KINASE REGULATORY CHAIN"/>
    <property type="match status" value="1"/>
</dbReference>
<dbReference type="HOGENOM" id="CLU_555204_0_0_7"/>